<dbReference type="EMBL" id="JAAHFQ010000604">
    <property type="protein sequence ID" value="NER30627.1"/>
    <property type="molecule type" value="Genomic_DNA"/>
</dbReference>
<feature type="signal peptide" evidence="1">
    <location>
        <begin position="1"/>
        <end position="22"/>
    </location>
</feature>
<keyword evidence="1" id="KW-0732">Signal</keyword>
<comment type="caution">
    <text evidence="2">The sequence shown here is derived from an EMBL/GenBank/DDBJ whole genome shotgun (WGS) entry which is preliminary data.</text>
</comment>
<accession>A0A6B3NG05</accession>
<dbReference type="AlphaFoldDB" id="A0A6B3NG05"/>
<evidence type="ECO:0000313" key="2">
    <source>
        <dbReference type="EMBL" id="NER30627.1"/>
    </source>
</evidence>
<sequence length="116" mass="12536">MKYIIISTVLILLLTISNSAQTLNYPISPDLDSEPPPCYMEQADGITIDLSQICSDGKPDNNRTPVRGFNGGMFVPIRSPRSEGCACPYDLNSVGELCGTKSFYAEGSPVCYHPAS</sequence>
<gene>
    <name evidence="2" type="ORF">F6J89_24175</name>
</gene>
<proteinExistence type="predicted"/>
<protein>
    <submittedName>
        <fullName evidence="2">Uncharacterized protein</fullName>
    </submittedName>
</protein>
<name>A0A6B3NG05_9CYAN</name>
<reference evidence="2" key="1">
    <citation type="submission" date="2019-11" db="EMBL/GenBank/DDBJ databases">
        <title>Genomic insights into an expanded diversity of filamentous marine cyanobacteria reveals the extraordinary biosynthetic potential of Moorea and Okeania.</title>
        <authorList>
            <person name="Ferreira Leao T."/>
            <person name="Wang M."/>
            <person name="Moss N."/>
            <person name="Da Silva R."/>
            <person name="Sanders J."/>
            <person name="Nurk S."/>
            <person name="Gurevich A."/>
            <person name="Humphrey G."/>
            <person name="Reher R."/>
            <person name="Zhu Q."/>
            <person name="Belda-Ferre P."/>
            <person name="Glukhov E."/>
            <person name="Rex R."/>
            <person name="Dorrestein P.C."/>
            <person name="Knight R."/>
            <person name="Pevzner P."/>
            <person name="Gerwick W.H."/>
            <person name="Gerwick L."/>
        </authorList>
    </citation>
    <scope>NUCLEOTIDE SEQUENCE</scope>
    <source>
        <strain evidence="2">SIO1C4</strain>
    </source>
</reference>
<evidence type="ECO:0000256" key="1">
    <source>
        <dbReference type="SAM" id="SignalP"/>
    </source>
</evidence>
<feature type="chain" id="PRO_5025689477" evidence="1">
    <location>
        <begin position="23"/>
        <end position="116"/>
    </location>
</feature>
<organism evidence="2">
    <name type="scientific">Symploca sp. SIO1C4</name>
    <dbReference type="NCBI Taxonomy" id="2607765"/>
    <lineage>
        <taxon>Bacteria</taxon>
        <taxon>Bacillati</taxon>
        <taxon>Cyanobacteriota</taxon>
        <taxon>Cyanophyceae</taxon>
        <taxon>Coleofasciculales</taxon>
        <taxon>Coleofasciculaceae</taxon>
        <taxon>Symploca</taxon>
    </lineage>
</organism>